<sequence length="101" mass="11758">MSTRTEREKNKKQHDRHTSILMELLREDQNKYCADCRAKGPRWASWNLGIFVCITCAGIHRNLGVHISKVKSVNLDAWTPEQVKVRLSKIRENRAGYICTF</sequence>
<dbReference type="AlphaFoldDB" id="A0A7D9MJ46"/>
<protein>
    <submittedName>
        <fullName evidence="5">Stromal membrane-associated 1-like isoform X1</fullName>
    </submittedName>
</protein>
<dbReference type="InterPro" id="IPR001164">
    <property type="entry name" value="ArfGAP_dom"/>
</dbReference>
<dbReference type="InterPro" id="IPR038508">
    <property type="entry name" value="ArfGAP_dom_sf"/>
</dbReference>
<dbReference type="InterPro" id="IPR037278">
    <property type="entry name" value="ARFGAP/RecO"/>
</dbReference>
<gene>
    <name evidence="5" type="ORF">PACLA_8A055205</name>
</gene>
<evidence type="ECO:0000256" key="4">
    <source>
        <dbReference type="ARBA" id="ARBA00022833"/>
    </source>
</evidence>
<dbReference type="GO" id="GO:0005096">
    <property type="term" value="F:GTPase activator activity"/>
    <property type="evidence" value="ECO:0007669"/>
    <property type="project" value="UniProtKB-KW"/>
</dbReference>
<keyword evidence="1" id="KW-0343">GTPase activation</keyword>
<dbReference type="OrthoDB" id="73919at2759"/>
<evidence type="ECO:0000256" key="2">
    <source>
        <dbReference type="ARBA" id="ARBA00022723"/>
    </source>
</evidence>
<dbReference type="GO" id="GO:0005737">
    <property type="term" value="C:cytoplasm"/>
    <property type="evidence" value="ECO:0007669"/>
    <property type="project" value="TreeGrafter"/>
</dbReference>
<dbReference type="SMART" id="SM00105">
    <property type="entry name" value="ArfGap"/>
    <property type="match status" value="1"/>
</dbReference>
<dbReference type="Pfam" id="PF01412">
    <property type="entry name" value="ArfGap"/>
    <property type="match status" value="1"/>
</dbReference>
<dbReference type="PANTHER" id="PTHR45705">
    <property type="entry name" value="FI20236P1"/>
    <property type="match status" value="1"/>
</dbReference>
<keyword evidence="3" id="KW-0863">Zinc-finger</keyword>
<dbReference type="EMBL" id="CACRXK020039856">
    <property type="protein sequence ID" value="CAB4045503.1"/>
    <property type="molecule type" value="Genomic_DNA"/>
</dbReference>
<dbReference type="InterPro" id="IPR051718">
    <property type="entry name" value="ARF_GTPase-activating"/>
</dbReference>
<dbReference type="Proteomes" id="UP001152795">
    <property type="component" value="Unassembled WGS sequence"/>
</dbReference>
<keyword evidence="2" id="KW-0479">Metal-binding</keyword>
<name>A0A7D9MJ46_PARCT</name>
<dbReference type="SUPFAM" id="SSF57863">
    <property type="entry name" value="ArfGap/RecO-like zinc finger"/>
    <property type="match status" value="1"/>
</dbReference>
<organism evidence="5 6">
    <name type="scientific">Paramuricea clavata</name>
    <name type="common">Red gorgonian</name>
    <name type="synonym">Violescent sea-whip</name>
    <dbReference type="NCBI Taxonomy" id="317549"/>
    <lineage>
        <taxon>Eukaryota</taxon>
        <taxon>Metazoa</taxon>
        <taxon>Cnidaria</taxon>
        <taxon>Anthozoa</taxon>
        <taxon>Octocorallia</taxon>
        <taxon>Malacalcyonacea</taxon>
        <taxon>Plexauridae</taxon>
        <taxon>Paramuricea</taxon>
    </lineage>
</organism>
<dbReference type="Gene3D" id="1.10.220.150">
    <property type="entry name" value="Arf GTPase activating protein"/>
    <property type="match status" value="1"/>
</dbReference>
<proteinExistence type="predicted"/>
<evidence type="ECO:0000313" key="6">
    <source>
        <dbReference type="Proteomes" id="UP001152795"/>
    </source>
</evidence>
<evidence type="ECO:0000256" key="3">
    <source>
        <dbReference type="ARBA" id="ARBA00022771"/>
    </source>
</evidence>
<keyword evidence="4" id="KW-0862">Zinc</keyword>
<dbReference type="PROSITE" id="PS50115">
    <property type="entry name" value="ARFGAP"/>
    <property type="match status" value="1"/>
</dbReference>
<dbReference type="PRINTS" id="PR00405">
    <property type="entry name" value="REVINTRACTNG"/>
</dbReference>
<comment type="caution">
    <text evidence="5">The sequence shown here is derived from an EMBL/GenBank/DDBJ whole genome shotgun (WGS) entry which is preliminary data.</text>
</comment>
<dbReference type="GO" id="GO:0008270">
    <property type="term" value="F:zinc ion binding"/>
    <property type="evidence" value="ECO:0007669"/>
    <property type="project" value="UniProtKB-KW"/>
</dbReference>
<evidence type="ECO:0000313" key="5">
    <source>
        <dbReference type="EMBL" id="CAB4045503.1"/>
    </source>
</evidence>
<dbReference type="PANTHER" id="PTHR45705:SF1">
    <property type="entry name" value="FI20236P1"/>
    <property type="match status" value="1"/>
</dbReference>
<accession>A0A7D9MJ46</accession>
<evidence type="ECO:0000256" key="1">
    <source>
        <dbReference type="ARBA" id="ARBA00022468"/>
    </source>
</evidence>
<keyword evidence="6" id="KW-1185">Reference proteome</keyword>
<dbReference type="FunFam" id="1.10.220.150:FF:000009">
    <property type="entry name" value="stromal membrane-associated protein 1 isoform X1"/>
    <property type="match status" value="1"/>
</dbReference>
<reference evidence="5" key="1">
    <citation type="submission" date="2020-04" db="EMBL/GenBank/DDBJ databases">
        <authorList>
            <person name="Alioto T."/>
            <person name="Alioto T."/>
            <person name="Gomez Garrido J."/>
        </authorList>
    </citation>
    <scope>NUCLEOTIDE SEQUENCE</scope>
    <source>
        <strain evidence="5">A484AB</strain>
    </source>
</reference>